<comment type="caution">
    <text evidence="8">The sequence shown here is derived from an EMBL/GenBank/DDBJ whole genome shotgun (WGS) entry which is preliminary data.</text>
</comment>
<dbReference type="NCBIfam" id="TIGR00431">
    <property type="entry name" value="TruB"/>
    <property type="match status" value="1"/>
</dbReference>
<reference evidence="8 9" key="1">
    <citation type="journal article" date="2013" name="Genome Announc.">
        <title>Draft Genome Sequence of Catellicoccus marimammalium, a Novel Species Commonly Found in Gull Feces.</title>
        <authorList>
            <person name="Weigand M.R."/>
            <person name="Ryu H."/>
            <person name="Bozcek L."/>
            <person name="Konstantinidis K.T."/>
            <person name="Santo Domingo J.W."/>
        </authorList>
    </citation>
    <scope>NUCLEOTIDE SEQUENCE [LARGE SCALE GENOMIC DNA]</scope>
    <source>
        <strain evidence="8 9">M35/04/3</strain>
    </source>
</reference>
<comment type="similarity">
    <text evidence="2 5">Belongs to the pseudouridine synthase TruB family. Type 1 subfamily.</text>
</comment>
<name>K8ZK44_9ENTE</name>
<dbReference type="FunFam" id="3.30.2350.10:FF:000011">
    <property type="entry name" value="tRNA pseudouridine synthase B"/>
    <property type="match status" value="1"/>
</dbReference>
<evidence type="ECO:0000256" key="3">
    <source>
        <dbReference type="ARBA" id="ARBA00022694"/>
    </source>
</evidence>
<dbReference type="InterPro" id="IPR002501">
    <property type="entry name" value="PsdUridine_synth_N"/>
</dbReference>
<dbReference type="GO" id="GO:0003723">
    <property type="term" value="F:RNA binding"/>
    <property type="evidence" value="ECO:0007669"/>
    <property type="project" value="InterPro"/>
</dbReference>
<feature type="domain" description="tRNA pseudouridylate synthase B C-terminal" evidence="7">
    <location>
        <begin position="180"/>
        <end position="229"/>
    </location>
</feature>
<dbReference type="eggNOG" id="COG0130">
    <property type="taxonomic scope" value="Bacteria"/>
</dbReference>
<keyword evidence="4 5" id="KW-0413">Isomerase</keyword>
<dbReference type="Pfam" id="PF01509">
    <property type="entry name" value="TruB_N"/>
    <property type="match status" value="1"/>
</dbReference>
<dbReference type="GO" id="GO:0016829">
    <property type="term" value="F:lyase activity"/>
    <property type="evidence" value="ECO:0007669"/>
    <property type="project" value="UniProtKB-KW"/>
</dbReference>
<dbReference type="OrthoDB" id="9802309at2"/>
<dbReference type="Gene3D" id="3.30.2350.10">
    <property type="entry name" value="Pseudouridine synthase"/>
    <property type="match status" value="1"/>
</dbReference>
<dbReference type="AlphaFoldDB" id="K8ZK44"/>
<dbReference type="Proteomes" id="UP000016057">
    <property type="component" value="Unassembled WGS sequence"/>
</dbReference>
<evidence type="ECO:0000256" key="4">
    <source>
        <dbReference type="ARBA" id="ARBA00023235"/>
    </source>
</evidence>
<protein>
    <recommendedName>
        <fullName evidence="5">tRNA pseudouridine synthase B</fullName>
        <ecNumber evidence="5">5.4.99.25</ecNumber>
    </recommendedName>
    <alternativeName>
        <fullName evidence="5">tRNA pseudouridine(55) synthase</fullName>
        <shortName evidence="5">Psi55 synthase</shortName>
    </alternativeName>
    <alternativeName>
        <fullName evidence="5">tRNA pseudouridylate synthase</fullName>
    </alternativeName>
    <alternativeName>
        <fullName evidence="5">tRNA-uridine isomerase</fullName>
    </alternativeName>
</protein>
<dbReference type="GO" id="GO:0160148">
    <property type="term" value="F:tRNA pseudouridine(55) synthase activity"/>
    <property type="evidence" value="ECO:0007669"/>
    <property type="project" value="UniProtKB-EC"/>
</dbReference>
<dbReference type="GO" id="GO:0031119">
    <property type="term" value="P:tRNA pseudouridine synthesis"/>
    <property type="evidence" value="ECO:0007669"/>
    <property type="project" value="UniProtKB-UniRule"/>
</dbReference>
<dbReference type="InterPro" id="IPR032819">
    <property type="entry name" value="TruB_C"/>
</dbReference>
<dbReference type="Pfam" id="PF16198">
    <property type="entry name" value="TruB_C_2"/>
    <property type="match status" value="1"/>
</dbReference>
<evidence type="ECO:0000313" key="9">
    <source>
        <dbReference type="Proteomes" id="UP000016057"/>
    </source>
</evidence>
<keyword evidence="9" id="KW-1185">Reference proteome</keyword>
<dbReference type="EMBL" id="AMYT01000022">
    <property type="protein sequence ID" value="EKU26963.1"/>
    <property type="molecule type" value="Genomic_DNA"/>
</dbReference>
<evidence type="ECO:0000256" key="5">
    <source>
        <dbReference type="HAMAP-Rule" id="MF_01080"/>
    </source>
</evidence>
<organism evidence="8 9">
    <name type="scientific">Catellicoccus marimammalium M35/04/3</name>
    <dbReference type="NCBI Taxonomy" id="1234409"/>
    <lineage>
        <taxon>Bacteria</taxon>
        <taxon>Bacillati</taxon>
        <taxon>Bacillota</taxon>
        <taxon>Bacilli</taxon>
        <taxon>Lactobacillales</taxon>
        <taxon>Enterococcaceae</taxon>
        <taxon>Catellicoccus</taxon>
    </lineage>
</organism>
<keyword evidence="3 5" id="KW-0819">tRNA processing</keyword>
<dbReference type="HAMAP" id="MF_01080">
    <property type="entry name" value="TruB_bact"/>
    <property type="match status" value="1"/>
</dbReference>
<dbReference type="SUPFAM" id="SSF55120">
    <property type="entry name" value="Pseudouridine synthase"/>
    <property type="match status" value="1"/>
</dbReference>
<accession>K8ZK44</accession>
<evidence type="ECO:0000256" key="2">
    <source>
        <dbReference type="ARBA" id="ARBA00005642"/>
    </source>
</evidence>
<dbReference type="InterPro" id="IPR014780">
    <property type="entry name" value="tRNA_psdUridine_synth_TruB"/>
</dbReference>
<dbReference type="RefSeq" id="WP_009492106.1">
    <property type="nucleotide sequence ID" value="NZ_AMYT01000022.1"/>
</dbReference>
<feature type="domain" description="Pseudouridine synthase II N-terminal" evidence="6">
    <location>
        <begin position="23"/>
        <end position="179"/>
    </location>
</feature>
<dbReference type="PATRIC" id="fig|1234409.3.peg.1190"/>
<dbReference type="GO" id="GO:1990481">
    <property type="term" value="P:mRNA pseudouridine synthesis"/>
    <property type="evidence" value="ECO:0007669"/>
    <property type="project" value="TreeGrafter"/>
</dbReference>
<dbReference type="CDD" id="cd02573">
    <property type="entry name" value="PseudoU_synth_EcTruB"/>
    <property type="match status" value="1"/>
</dbReference>
<proteinExistence type="inferred from homology"/>
<evidence type="ECO:0000259" key="6">
    <source>
        <dbReference type="Pfam" id="PF01509"/>
    </source>
</evidence>
<dbReference type="EC" id="5.4.99.25" evidence="5"/>
<dbReference type="InterPro" id="IPR020103">
    <property type="entry name" value="PsdUridine_synth_cat_dom_sf"/>
</dbReference>
<feature type="active site" description="Nucleophile" evidence="5">
    <location>
        <position position="38"/>
    </location>
</feature>
<sequence>MDGIIPLWKEKGMTSHDCVFKMRKILQTKKVGHGGTLDPSVEGVLPICVGRATKLVEKLHELPKTYMGEITLGIATETEDADGEVIAKKEVTTPLSTEEIDAAMASFVGTMIQIPPMYSAVKVKGKRLYEYARNHEEVERPQREVTIYEFKRASAPDYDEKTKTQRWRFVVTCSKGTYIRTLSVDLGEKLGFPAHMSQLVRLASGGFQAKDAVKLSEVEAAVEKNQLSHCLFSISEVMKDQPRRDLSQSEYHVVKNGGKVEKLPSEKEWHEIAFYYQDELVALYHDRGGKPTWFCDIMIQIGGK</sequence>
<dbReference type="PANTHER" id="PTHR13767:SF2">
    <property type="entry name" value="PSEUDOURIDYLATE SYNTHASE TRUB1"/>
    <property type="match status" value="1"/>
</dbReference>
<dbReference type="PANTHER" id="PTHR13767">
    <property type="entry name" value="TRNA-PSEUDOURIDINE SYNTHASE"/>
    <property type="match status" value="1"/>
</dbReference>
<keyword evidence="8" id="KW-0456">Lyase</keyword>
<dbReference type="STRING" id="1234409.C683_1238"/>
<comment type="function">
    <text evidence="5">Responsible for synthesis of pseudouridine from uracil-55 in the psi GC loop of transfer RNAs.</text>
</comment>
<comment type="catalytic activity">
    <reaction evidence="1 5">
        <text>uridine(55) in tRNA = pseudouridine(55) in tRNA</text>
        <dbReference type="Rhea" id="RHEA:42532"/>
        <dbReference type="Rhea" id="RHEA-COMP:10101"/>
        <dbReference type="Rhea" id="RHEA-COMP:10102"/>
        <dbReference type="ChEBI" id="CHEBI:65314"/>
        <dbReference type="ChEBI" id="CHEBI:65315"/>
        <dbReference type="EC" id="5.4.99.25"/>
    </reaction>
</comment>
<evidence type="ECO:0000313" key="8">
    <source>
        <dbReference type="EMBL" id="EKU26963.1"/>
    </source>
</evidence>
<gene>
    <name evidence="5" type="primary">truB</name>
    <name evidence="8" type="ORF">C683_1238</name>
</gene>
<evidence type="ECO:0000256" key="1">
    <source>
        <dbReference type="ARBA" id="ARBA00000385"/>
    </source>
</evidence>
<evidence type="ECO:0000259" key="7">
    <source>
        <dbReference type="Pfam" id="PF16198"/>
    </source>
</evidence>